<evidence type="ECO:0000256" key="1">
    <source>
        <dbReference type="ARBA" id="ARBA00010233"/>
    </source>
</evidence>
<keyword evidence="6" id="KW-0121">Carboxypeptidase</keyword>
<dbReference type="Gene3D" id="3.50.30.60">
    <property type="entry name" value="LD-carboxypeptidase A C-terminal domain-like"/>
    <property type="match status" value="1"/>
</dbReference>
<evidence type="ECO:0000256" key="2">
    <source>
        <dbReference type="ARBA" id="ARBA00022801"/>
    </source>
</evidence>
<organism evidence="6 7">
    <name type="scientific">Candidatus Nealsonbacteria bacterium CG02_land_8_20_14_3_00_40_11</name>
    <dbReference type="NCBI Taxonomy" id="1974700"/>
    <lineage>
        <taxon>Bacteria</taxon>
        <taxon>Candidatus Nealsoniibacteriota</taxon>
    </lineage>
</organism>
<dbReference type="Proteomes" id="UP000230304">
    <property type="component" value="Unassembled WGS sequence"/>
</dbReference>
<evidence type="ECO:0000256" key="3">
    <source>
        <dbReference type="PIRSR" id="PIRSR028757-1"/>
    </source>
</evidence>
<dbReference type="PANTHER" id="PTHR30237">
    <property type="entry name" value="MURAMOYLTETRAPEPTIDE CARBOXYPEPTIDASE"/>
    <property type="match status" value="1"/>
</dbReference>
<comment type="caution">
    <text evidence="6">The sequence shown here is derived from an EMBL/GenBank/DDBJ whole genome shotgun (WGS) entry which is preliminary data.</text>
</comment>
<reference evidence="7" key="1">
    <citation type="submission" date="2017-09" db="EMBL/GenBank/DDBJ databases">
        <title>Depth-based differentiation of microbial function through sediment-hosted aquifers and enrichment of novel symbionts in the deep terrestrial subsurface.</title>
        <authorList>
            <person name="Probst A.J."/>
            <person name="Ladd B."/>
            <person name="Jarett J.K."/>
            <person name="Geller-Mcgrath D.E."/>
            <person name="Sieber C.M.K."/>
            <person name="Emerson J.B."/>
            <person name="Anantharaman K."/>
            <person name="Thomas B.C."/>
            <person name="Malmstrom R."/>
            <person name="Stieglmeier M."/>
            <person name="Klingl A."/>
            <person name="Woyke T."/>
            <person name="Ryan C.M."/>
            <person name="Banfield J.F."/>
        </authorList>
    </citation>
    <scope>NUCLEOTIDE SEQUENCE [LARGE SCALE GENOMIC DNA]</scope>
</reference>
<proteinExistence type="inferred from homology"/>
<dbReference type="Pfam" id="PF17676">
    <property type="entry name" value="Peptidase_S66C"/>
    <property type="match status" value="1"/>
</dbReference>
<dbReference type="PANTHER" id="PTHR30237:SF6">
    <property type="entry name" value="CARBOXYPEPTIDASE YOCD-RELATED"/>
    <property type="match status" value="1"/>
</dbReference>
<sequence>VEECDDFLSSSIASRVADLHDAFRDDSIAAVFSVIGGFNCNQLLRYIDWNLVKKHPKIFIGYSDTTALQNAILAKTGLVTYSGPAWSNFGQKLYFDYSMDYFKKCVMNNNPFCVEPSDSWSDDVWYKNQEDRHLIDNKGWRVINEGRAEGIIIGANICTLNLLQGTEYFPNLNNSVLFIEDDETSNPLLFDRDLQSLIHQKGFSGVKGLIIGRFQKQTKMESRLLDQIILSKKELSKMPVIVDVDFGHTSPIITYPIGGEVSVIAGVKKSKIEILKH</sequence>
<feature type="active site" description="Nucleophile" evidence="3">
    <location>
        <position position="63"/>
    </location>
</feature>
<evidence type="ECO:0000313" key="7">
    <source>
        <dbReference type="Proteomes" id="UP000230304"/>
    </source>
</evidence>
<feature type="non-terminal residue" evidence="6">
    <location>
        <position position="1"/>
    </location>
</feature>
<gene>
    <name evidence="6" type="ORF">COS26_00175</name>
</gene>
<keyword evidence="6" id="KW-0645">Protease</keyword>
<dbReference type="CDD" id="cd07062">
    <property type="entry name" value="Peptidase_S66_mccF_like"/>
    <property type="match status" value="1"/>
</dbReference>
<evidence type="ECO:0000259" key="5">
    <source>
        <dbReference type="Pfam" id="PF17676"/>
    </source>
</evidence>
<evidence type="ECO:0000259" key="4">
    <source>
        <dbReference type="Pfam" id="PF02016"/>
    </source>
</evidence>
<dbReference type="PIRSF" id="PIRSF028757">
    <property type="entry name" value="LD-carboxypeptidase"/>
    <property type="match status" value="1"/>
</dbReference>
<feature type="domain" description="LD-carboxypeptidase N-terminal" evidence="4">
    <location>
        <begin position="7"/>
        <end position="83"/>
    </location>
</feature>
<feature type="active site" description="Charge relay system" evidence="3">
    <location>
        <position position="248"/>
    </location>
</feature>
<dbReference type="InterPro" id="IPR029062">
    <property type="entry name" value="Class_I_gatase-like"/>
</dbReference>
<dbReference type="InterPro" id="IPR027478">
    <property type="entry name" value="LdcA_N"/>
</dbReference>
<dbReference type="Gene3D" id="3.40.50.10740">
    <property type="entry name" value="Class I glutamine amidotransferase-like"/>
    <property type="match status" value="1"/>
</dbReference>
<dbReference type="AlphaFoldDB" id="A0A2M7D8R5"/>
<feature type="active site" description="Charge relay system" evidence="3">
    <location>
        <position position="180"/>
    </location>
</feature>
<protein>
    <submittedName>
        <fullName evidence="6">LD-carboxypeptidase</fullName>
    </submittedName>
</protein>
<dbReference type="EMBL" id="PEUA01000005">
    <property type="protein sequence ID" value="PIV43685.1"/>
    <property type="molecule type" value="Genomic_DNA"/>
</dbReference>
<feature type="domain" description="LD-carboxypeptidase C-terminal" evidence="5">
    <location>
        <begin position="149"/>
        <end position="263"/>
    </location>
</feature>
<dbReference type="SUPFAM" id="SSF141986">
    <property type="entry name" value="LD-carboxypeptidase A C-terminal domain-like"/>
    <property type="match status" value="1"/>
</dbReference>
<keyword evidence="2" id="KW-0378">Hydrolase</keyword>
<comment type="similarity">
    <text evidence="1">Belongs to the peptidase S66 family.</text>
</comment>
<dbReference type="InterPro" id="IPR003507">
    <property type="entry name" value="S66_fam"/>
</dbReference>
<accession>A0A2M7D8R5</accession>
<dbReference type="InterPro" id="IPR027461">
    <property type="entry name" value="Carboxypeptidase_A_C_sf"/>
</dbReference>
<dbReference type="InterPro" id="IPR040921">
    <property type="entry name" value="Peptidase_S66C"/>
</dbReference>
<dbReference type="SUPFAM" id="SSF52317">
    <property type="entry name" value="Class I glutamine amidotransferase-like"/>
    <property type="match status" value="1"/>
</dbReference>
<name>A0A2M7D8R5_9BACT</name>
<evidence type="ECO:0000313" key="6">
    <source>
        <dbReference type="EMBL" id="PIV43685.1"/>
    </source>
</evidence>
<dbReference type="GO" id="GO:0004180">
    <property type="term" value="F:carboxypeptidase activity"/>
    <property type="evidence" value="ECO:0007669"/>
    <property type="project" value="UniProtKB-KW"/>
</dbReference>
<dbReference type="InterPro" id="IPR040449">
    <property type="entry name" value="Peptidase_S66_N"/>
</dbReference>
<dbReference type="Pfam" id="PF02016">
    <property type="entry name" value="Peptidase_S66"/>
    <property type="match status" value="1"/>
</dbReference>